<feature type="region of interest" description="Disordered" evidence="1">
    <location>
        <begin position="534"/>
        <end position="579"/>
    </location>
</feature>
<accession>A0AA96F4K3</accession>
<organism evidence="4 5">
    <name type="scientific">Demequina capsici</name>
    <dbReference type="NCBI Taxonomy" id="3075620"/>
    <lineage>
        <taxon>Bacteria</taxon>
        <taxon>Bacillati</taxon>
        <taxon>Actinomycetota</taxon>
        <taxon>Actinomycetes</taxon>
        <taxon>Micrococcales</taxon>
        <taxon>Demequinaceae</taxon>
        <taxon>Demequina</taxon>
    </lineage>
</organism>
<dbReference type="InterPro" id="IPR038765">
    <property type="entry name" value="Papain-like_cys_pep_sf"/>
</dbReference>
<dbReference type="RefSeq" id="WP_313496210.1">
    <property type="nucleotide sequence ID" value="NZ_CP134879.1"/>
</dbReference>
<dbReference type="Pfam" id="PF01841">
    <property type="entry name" value="Transglut_core"/>
    <property type="match status" value="1"/>
</dbReference>
<feature type="transmembrane region" description="Helical" evidence="2">
    <location>
        <begin position="162"/>
        <end position="182"/>
    </location>
</feature>
<feature type="transmembrane region" description="Helical" evidence="2">
    <location>
        <begin position="194"/>
        <end position="216"/>
    </location>
</feature>
<evidence type="ECO:0000313" key="4">
    <source>
        <dbReference type="EMBL" id="WNM23359.1"/>
    </source>
</evidence>
<dbReference type="SUPFAM" id="SSF54001">
    <property type="entry name" value="Cysteine proteinases"/>
    <property type="match status" value="1"/>
</dbReference>
<reference evidence="4 5" key="1">
    <citation type="submission" date="2023-09" db="EMBL/GenBank/DDBJ databases">
        <title>Demequina sp. a novel bacteria isolated from Capsicum annuum.</title>
        <authorList>
            <person name="Humaira Z."/>
            <person name="Lee J."/>
            <person name="Cho D."/>
        </authorList>
    </citation>
    <scope>NUCLEOTIDE SEQUENCE [LARGE SCALE GENOMIC DNA]</scope>
    <source>
        <strain evidence="4 5">OYTSA14</strain>
    </source>
</reference>
<feature type="transmembrane region" description="Helical" evidence="2">
    <location>
        <begin position="585"/>
        <end position="605"/>
    </location>
</feature>
<feature type="transmembrane region" description="Helical" evidence="2">
    <location>
        <begin position="60"/>
        <end position="78"/>
    </location>
</feature>
<dbReference type="EMBL" id="CP134879">
    <property type="protein sequence ID" value="WNM23359.1"/>
    <property type="molecule type" value="Genomic_DNA"/>
</dbReference>
<keyword evidence="2" id="KW-0812">Transmembrane</keyword>
<keyword evidence="2" id="KW-0472">Membrane</keyword>
<feature type="transmembrane region" description="Helical" evidence="2">
    <location>
        <begin position="139"/>
        <end position="156"/>
    </location>
</feature>
<dbReference type="AlphaFoldDB" id="A0AA96F4K3"/>
<feature type="domain" description="Transglutaminase-like" evidence="3">
    <location>
        <begin position="451"/>
        <end position="521"/>
    </location>
</feature>
<evidence type="ECO:0000256" key="1">
    <source>
        <dbReference type="SAM" id="MobiDB-lite"/>
    </source>
</evidence>
<dbReference type="InterPro" id="IPR052901">
    <property type="entry name" value="Bact_TGase-like"/>
</dbReference>
<keyword evidence="5" id="KW-1185">Reference proteome</keyword>
<dbReference type="PANTHER" id="PTHR42736">
    <property type="entry name" value="PROTEIN-GLUTAMINE GAMMA-GLUTAMYLTRANSFERASE"/>
    <property type="match status" value="1"/>
</dbReference>
<dbReference type="Proteomes" id="UP001304125">
    <property type="component" value="Chromosome"/>
</dbReference>
<dbReference type="InterPro" id="IPR002931">
    <property type="entry name" value="Transglutaminase-like"/>
</dbReference>
<proteinExistence type="predicted"/>
<dbReference type="Gene3D" id="3.10.620.30">
    <property type="match status" value="1"/>
</dbReference>
<protein>
    <submittedName>
        <fullName evidence="4">DUF3488 and transglutaminase-like domain-containing protein</fullName>
    </submittedName>
</protein>
<gene>
    <name evidence="4" type="ORF">RN606_08260</name>
</gene>
<keyword evidence="2" id="KW-1133">Transmembrane helix</keyword>
<evidence type="ECO:0000313" key="5">
    <source>
        <dbReference type="Proteomes" id="UP001304125"/>
    </source>
</evidence>
<dbReference type="PANTHER" id="PTHR42736:SF1">
    <property type="entry name" value="PROTEIN-GLUTAMINE GAMMA-GLUTAMYLTRANSFERASE"/>
    <property type="match status" value="1"/>
</dbReference>
<feature type="transmembrane region" description="Helical" evidence="2">
    <location>
        <begin position="114"/>
        <end position="132"/>
    </location>
</feature>
<dbReference type="Pfam" id="PF11992">
    <property type="entry name" value="TgpA_N"/>
    <property type="match status" value="1"/>
</dbReference>
<feature type="compositionally biased region" description="Low complexity" evidence="1">
    <location>
        <begin position="534"/>
        <end position="574"/>
    </location>
</feature>
<feature type="transmembrane region" description="Helical" evidence="2">
    <location>
        <begin position="7"/>
        <end position="26"/>
    </location>
</feature>
<feature type="transmembrane region" description="Helical" evidence="2">
    <location>
        <begin position="32"/>
        <end position="53"/>
    </location>
</feature>
<dbReference type="InterPro" id="IPR021878">
    <property type="entry name" value="TgpA_N"/>
</dbReference>
<name>A0AA96F4K3_9MICO</name>
<sequence>MRGSQHVPWGATPLIAGASVAGLLAFSTPVELGAWLTGPLLLLSVVVAVVLAARLITRSRMIPTAAGLAVALVAAVPMHTNSPLPTPAALRALLDAVREGITYTMTSAAPVTDTAPLTALVSVGIVLLFLVAEHLSVSWRATGAAGALLLLPWLPAAIVPWAVPWTGVAAAVVLWLGALALTSAHDDVPVPPRVLSWLPATAAVIGVSALVAPLLVGVPGWGSLPQLRTGGDAATRLDLGLDLRESLTSRSQSTVLTYTTSDGSPVDVLRLYTAEDFTGSSWQRNPSGTASETTSGWILWPQQELVTQEPTQTIEISVDTLTESALPLTVDPRRAYVSNLWQYDSVDDEVRSTETDTAGMDYTLVSDPGYVTPARLANASGEDQVDAAALTVPAAVDAARIGAVAREIVADAGATNRYEQALAIQAWLRDPAEFTYTTAVALSGDDAVSEFLDTREGYCVQFATTMVVMARLLGIPARIGIGFLGGKQSPDGGFEVIGGNAHAWPELYFPGTGWVRFEPTPAVQATAPAYANTDSGATAAATASPSHSPSTSSEPTDSATPSSSPSTTASTDPTTGGGRTGGTTLLLWLAVVAAAAALGLGAWGWRSAGRRTTSFAKGAEAAWDRLRTRLPERARWPLSATPSEAAAHVRSTVRLADAADEALTELTDAITAARYAPSHQADHDASPQVQHLKSLADAIASSARHDRGR</sequence>
<evidence type="ECO:0000256" key="2">
    <source>
        <dbReference type="SAM" id="Phobius"/>
    </source>
</evidence>
<dbReference type="SMART" id="SM00460">
    <property type="entry name" value="TGc"/>
    <property type="match status" value="1"/>
</dbReference>
<evidence type="ECO:0000259" key="3">
    <source>
        <dbReference type="SMART" id="SM00460"/>
    </source>
</evidence>